<proteinExistence type="inferred from homology"/>
<organism evidence="3 4">
    <name type="scientific">Hoeflea algicola</name>
    <dbReference type="NCBI Taxonomy" id="2983763"/>
    <lineage>
        <taxon>Bacteria</taxon>
        <taxon>Pseudomonadati</taxon>
        <taxon>Pseudomonadota</taxon>
        <taxon>Alphaproteobacteria</taxon>
        <taxon>Hyphomicrobiales</taxon>
        <taxon>Rhizobiaceae</taxon>
        <taxon>Hoeflea</taxon>
    </lineage>
</organism>
<reference evidence="3" key="1">
    <citation type="submission" date="2022-10" db="EMBL/GenBank/DDBJ databases">
        <title>Hoeflea sp. G2-23, isolated from marine algae.</title>
        <authorList>
            <person name="Kristyanto S."/>
            <person name="Kim J.M."/>
            <person name="Jeon C.O."/>
        </authorList>
    </citation>
    <scope>NUCLEOTIDE SEQUENCE</scope>
    <source>
        <strain evidence="3">G2-23</strain>
    </source>
</reference>
<dbReference type="Gene3D" id="3.30.110.40">
    <property type="entry name" value="TusA-like domain"/>
    <property type="match status" value="1"/>
</dbReference>
<comment type="similarity">
    <text evidence="1">Belongs to the sulfur carrier protein TusA family.</text>
</comment>
<dbReference type="EMBL" id="JAOVZR010000001">
    <property type="protein sequence ID" value="MCY0149391.1"/>
    <property type="molecule type" value="Genomic_DNA"/>
</dbReference>
<evidence type="ECO:0000313" key="4">
    <source>
        <dbReference type="Proteomes" id="UP001073227"/>
    </source>
</evidence>
<accession>A0ABT3ZDS9</accession>
<keyword evidence="4" id="KW-1185">Reference proteome</keyword>
<gene>
    <name evidence="3" type="ORF">OEG84_17150</name>
</gene>
<dbReference type="PANTHER" id="PTHR33279:SF2">
    <property type="entry name" value="SULFUR CARRIER PROTEIN TUSA"/>
    <property type="match status" value="1"/>
</dbReference>
<feature type="domain" description="UPF0033" evidence="2">
    <location>
        <begin position="10"/>
        <end position="74"/>
    </location>
</feature>
<dbReference type="SUPFAM" id="SSF64307">
    <property type="entry name" value="SirA-like"/>
    <property type="match status" value="1"/>
</dbReference>
<dbReference type="CDD" id="cd00291">
    <property type="entry name" value="SirA_YedF_YeeD"/>
    <property type="match status" value="1"/>
</dbReference>
<dbReference type="Proteomes" id="UP001073227">
    <property type="component" value="Unassembled WGS sequence"/>
</dbReference>
<dbReference type="RefSeq" id="WP_267654876.1">
    <property type="nucleotide sequence ID" value="NZ_JAOVZR010000001.1"/>
</dbReference>
<evidence type="ECO:0000313" key="3">
    <source>
        <dbReference type="EMBL" id="MCY0149391.1"/>
    </source>
</evidence>
<evidence type="ECO:0000256" key="1">
    <source>
        <dbReference type="ARBA" id="ARBA00008984"/>
    </source>
</evidence>
<comment type="caution">
    <text evidence="3">The sequence shown here is derived from an EMBL/GenBank/DDBJ whole genome shotgun (WGS) entry which is preliminary data.</text>
</comment>
<name>A0ABT3ZDS9_9HYPH</name>
<dbReference type="PANTHER" id="PTHR33279">
    <property type="entry name" value="SULFUR CARRIER PROTEIN YEDF-RELATED"/>
    <property type="match status" value="1"/>
</dbReference>
<protein>
    <submittedName>
        <fullName evidence="3">Sulfurtransferase TusA family protein</fullName>
    </submittedName>
</protein>
<evidence type="ECO:0000259" key="2">
    <source>
        <dbReference type="Pfam" id="PF01206"/>
    </source>
</evidence>
<dbReference type="InterPro" id="IPR001455">
    <property type="entry name" value="TusA-like"/>
</dbReference>
<dbReference type="Pfam" id="PF01206">
    <property type="entry name" value="TusA"/>
    <property type="match status" value="1"/>
</dbReference>
<dbReference type="InterPro" id="IPR036868">
    <property type="entry name" value="TusA-like_sf"/>
</dbReference>
<sequence>MDFDVELLTLGLECPLPVLKARKRLGEMPVGAVLCLVCDDPLSAIDVPFFCSESGHELLSTVTTGPEMRYRIRKRG</sequence>